<accession>A0ABU6UBZ2</accession>
<sequence>MGLIKKPPNQPEPKSGPQPYLVYDVFLSSAGRGNAESMRYTKCLYYSLEKAGFSVFWDYGGGSNMDLLELMLQYRRNAGQFTLPVFLGVTPGDIRKAFADFTKRISEKDKVECWKVTLSRICQIQSYQWVYLNNNHQWSDNDMHIRNVVEHVGGLLNGRNLFLAEFEVEVGYRVQEATKLLVHSKSKEVLLLGIWGMVGIGKTTIAKAIYNENSRKFEGRSFLANIRELWEENTNHVYLQERILFDIFDLPTISIDNIEIGKKMLKKRLSRKKILLVLDDVNKKEQLNALCGSSEWFGPGSMIIVTTRDRSLLQDHGVDHVYTMKEMKKNKSLELFNRYAFKKAANKQYLDELSEDVVAYAGGLPLALEVLGSRLLGSLDSIPDGLIDSPHPVLQKVLKKCVEDLNDMEKAIFLDIACFLVGMDQEKVIQALAAFGDLAKDGIKALEDQCFITFDEMNKLRMHVLLRDTGREVICEQKGGDPASWIYDVFLSFRGEETRATFTSHLYTSLVNAGIYVFRDDDEIRRGDRISVSLLQAIRASRISVVVLSRNYANSRWCLQELENIMECRRAISQVVVPVFYGVDPSDVRNQTGLFGESFQDLLKRFSVDREREKRWRKALYQIGSIAGIVIIDSR</sequence>
<keyword evidence="5" id="KW-1185">Reference proteome</keyword>
<dbReference type="InterPro" id="IPR002182">
    <property type="entry name" value="NB-ARC"/>
</dbReference>
<dbReference type="InterPro" id="IPR044974">
    <property type="entry name" value="Disease_R_plants"/>
</dbReference>
<evidence type="ECO:0000256" key="1">
    <source>
        <dbReference type="ARBA" id="ARBA00022614"/>
    </source>
</evidence>
<keyword evidence="2" id="KW-0677">Repeat</keyword>
<dbReference type="PANTHER" id="PTHR11017:SF271">
    <property type="entry name" value="DISEASE RESISTANCE PROTEIN (TIR-NBS-LRR CLASS) FAMILY"/>
    <property type="match status" value="1"/>
</dbReference>
<dbReference type="PANTHER" id="PTHR11017">
    <property type="entry name" value="LEUCINE-RICH REPEAT-CONTAINING PROTEIN"/>
    <property type="match status" value="1"/>
</dbReference>
<evidence type="ECO:0000259" key="3">
    <source>
        <dbReference type="PROSITE" id="PS50104"/>
    </source>
</evidence>
<dbReference type="SUPFAM" id="SSF52540">
    <property type="entry name" value="P-loop containing nucleoside triphosphate hydrolases"/>
    <property type="match status" value="1"/>
</dbReference>
<dbReference type="InterPro" id="IPR000157">
    <property type="entry name" value="TIR_dom"/>
</dbReference>
<gene>
    <name evidence="4" type="ORF">PIB30_025635</name>
</gene>
<feature type="domain" description="TIR" evidence="3">
    <location>
        <begin position="485"/>
        <end position="635"/>
    </location>
</feature>
<dbReference type="Gene3D" id="1.10.8.430">
    <property type="entry name" value="Helical domain of apoptotic protease-activating factors"/>
    <property type="match status" value="1"/>
</dbReference>
<evidence type="ECO:0000313" key="5">
    <source>
        <dbReference type="Proteomes" id="UP001341840"/>
    </source>
</evidence>
<dbReference type="SUPFAM" id="SSF52200">
    <property type="entry name" value="Toll/Interleukin receptor TIR domain"/>
    <property type="match status" value="2"/>
</dbReference>
<dbReference type="EMBL" id="JASCZI010120923">
    <property type="protein sequence ID" value="MED6157691.1"/>
    <property type="molecule type" value="Genomic_DNA"/>
</dbReference>
<dbReference type="Pfam" id="PF00931">
    <property type="entry name" value="NB-ARC"/>
    <property type="match status" value="1"/>
</dbReference>
<dbReference type="InterPro" id="IPR058192">
    <property type="entry name" value="WHD_ROQ1-like"/>
</dbReference>
<evidence type="ECO:0000256" key="2">
    <source>
        <dbReference type="ARBA" id="ARBA00022737"/>
    </source>
</evidence>
<dbReference type="PRINTS" id="PR00364">
    <property type="entry name" value="DISEASERSIST"/>
</dbReference>
<dbReference type="SMART" id="SM00255">
    <property type="entry name" value="TIR"/>
    <property type="match status" value="1"/>
</dbReference>
<comment type="caution">
    <text evidence="4">The sequence shown here is derived from an EMBL/GenBank/DDBJ whole genome shotgun (WGS) entry which is preliminary data.</text>
</comment>
<dbReference type="Gene3D" id="3.40.50.10140">
    <property type="entry name" value="Toll/interleukin-1 receptor homology (TIR) domain"/>
    <property type="match status" value="2"/>
</dbReference>
<dbReference type="PROSITE" id="PS50104">
    <property type="entry name" value="TIR"/>
    <property type="match status" value="1"/>
</dbReference>
<dbReference type="InterPro" id="IPR042197">
    <property type="entry name" value="Apaf_helical"/>
</dbReference>
<dbReference type="InterPro" id="IPR035897">
    <property type="entry name" value="Toll_tir_struct_dom_sf"/>
</dbReference>
<dbReference type="Pfam" id="PF23282">
    <property type="entry name" value="WHD_ROQ1"/>
    <property type="match status" value="1"/>
</dbReference>
<protein>
    <recommendedName>
        <fullName evidence="3">TIR domain-containing protein</fullName>
    </recommendedName>
</protein>
<dbReference type="Proteomes" id="UP001341840">
    <property type="component" value="Unassembled WGS sequence"/>
</dbReference>
<reference evidence="4 5" key="1">
    <citation type="journal article" date="2023" name="Plants (Basel)">
        <title>Bridging the Gap: Combining Genomics and Transcriptomics Approaches to Understand Stylosanthes scabra, an Orphan Legume from the Brazilian Caatinga.</title>
        <authorList>
            <person name="Ferreira-Neto J.R.C."/>
            <person name="da Silva M.D."/>
            <person name="Binneck E."/>
            <person name="de Melo N.F."/>
            <person name="da Silva R.H."/>
            <person name="de Melo A.L.T.M."/>
            <person name="Pandolfi V."/>
            <person name="Bustamante F.O."/>
            <person name="Brasileiro-Vidal A.C."/>
            <person name="Benko-Iseppon A.M."/>
        </authorList>
    </citation>
    <scope>NUCLEOTIDE SEQUENCE [LARGE SCALE GENOMIC DNA]</scope>
    <source>
        <tissue evidence="4">Leaves</tissue>
    </source>
</reference>
<proteinExistence type="predicted"/>
<dbReference type="Gene3D" id="3.40.50.300">
    <property type="entry name" value="P-loop containing nucleotide triphosphate hydrolases"/>
    <property type="match status" value="1"/>
</dbReference>
<dbReference type="Pfam" id="PF01582">
    <property type="entry name" value="TIR"/>
    <property type="match status" value="1"/>
</dbReference>
<organism evidence="4 5">
    <name type="scientific">Stylosanthes scabra</name>
    <dbReference type="NCBI Taxonomy" id="79078"/>
    <lineage>
        <taxon>Eukaryota</taxon>
        <taxon>Viridiplantae</taxon>
        <taxon>Streptophyta</taxon>
        <taxon>Embryophyta</taxon>
        <taxon>Tracheophyta</taxon>
        <taxon>Spermatophyta</taxon>
        <taxon>Magnoliopsida</taxon>
        <taxon>eudicotyledons</taxon>
        <taxon>Gunneridae</taxon>
        <taxon>Pentapetalae</taxon>
        <taxon>rosids</taxon>
        <taxon>fabids</taxon>
        <taxon>Fabales</taxon>
        <taxon>Fabaceae</taxon>
        <taxon>Papilionoideae</taxon>
        <taxon>50 kb inversion clade</taxon>
        <taxon>dalbergioids sensu lato</taxon>
        <taxon>Dalbergieae</taxon>
        <taxon>Pterocarpus clade</taxon>
        <taxon>Stylosanthes</taxon>
    </lineage>
</organism>
<dbReference type="InterPro" id="IPR027417">
    <property type="entry name" value="P-loop_NTPase"/>
</dbReference>
<evidence type="ECO:0000313" key="4">
    <source>
        <dbReference type="EMBL" id="MED6157691.1"/>
    </source>
</evidence>
<keyword evidence="1" id="KW-0433">Leucine-rich repeat</keyword>
<name>A0ABU6UBZ2_9FABA</name>